<dbReference type="PROSITE" id="PS00399">
    <property type="entry name" value="SUCCINYL_COA_LIG_2"/>
    <property type="match status" value="1"/>
</dbReference>
<feature type="domain" description="CoA-binding" evidence="5">
    <location>
        <begin position="4"/>
        <end position="100"/>
    </location>
</feature>
<dbReference type="InterPro" id="IPR005811">
    <property type="entry name" value="SUCC_ACL_C"/>
</dbReference>
<dbReference type="InterPro" id="IPR036291">
    <property type="entry name" value="NAD(P)-bd_dom_sf"/>
</dbReference>
<keyword evidence="2" id="KW-0547">Nucleotide-binding</keyword>
<dbReference type="Gene3D" id="3.40.50.720">
    <property type="entry name" value="NAD(P)-binding Rossmann-like Domain"/>
    <property type="match status" value="1"/>
</dbReference>
<dbReference type="SUPFAM" id="SSF52210">
    <property type="entry name" value="Succinyl-CoA synthetase domains"/>
    <property type="match status" value="1"/>
</dbReference>
<dbReference type="PANTHER" id="PTHR11117">
    <property type="entry name" value="SUCCINYL-COA LIGASE SUBUNIT ALPHA"/>
    <property type="match status" value="1"/>
</dbReference>
<dbReference type="FunFam" id="3.40.50.720:FF:000277">
    <property type="entry name" value="Succinate--CoA ligase [ADP-forming] subunit alpha"/>
    <property type="match status" value="1"/>
</dbReference>
<dbReference type="InterPro" id="IPR017440">
    <property type="entry name" value="Cit_synth/succinyl-CoA_lig_AS"/>
</dbReference>
<evidence type="ECO:0000256" key="2">
    <source>
        <dbReference type="ARBA" id="ARBA00022741"/>
    </source>
</evidence>
<keyword evidence="7" id="KW-1185">Reference proteome</keyword>
<dbReference type="AlphaFoldDB" id="A0A926RX59"/>
<dbReference type="SUPFAM" id="SSF51735">
    <property type="entry name" value="NAD(P)-binding Rossmann-fold domains"/>
    <property type="match status" value="1"/>
</dbReference>
<proteinExistence type="inferred from homology"/>
<dbReference type="EC" id="6.2.1.5" evidence="6"/>
<dbReference type="GO" id="GO:0006099">
    <property type="term" value="P:tricarboxylic acid cycle"/>
    <property type="evidence" value="ECO:0007669"/>
    <property type="project" value="TreeGrafter"/>
</dbReference>
<evidence type="ECO:0000256" key="4">
    <source>
        <dbReference type="PIRSR" id="PIRSR001553-1"/>
    </source>
</evidence>
<dbReference type="NCBIfam" id="NF004230">
    <property type="entry name" value="PRK05678.1"/>
    <property type="match status" value="1"/>
</dbReference>
<dbReference type="Gene3D" id="3.40.50.261">
    <property type="entry name" value="Succinyl-CoA synthetase domains"/>
    <property type="match status" value="1"/>
</dbReference>
<evidence type="ECO:0000259" key="5">
    <source>
        <dbReference type="SMART" id="SM00881"/>
    </source>
</evidence>
<dbReference type="Pfam" id="PF00549">
    <property type="entry name" value="Ligase_CoA"/>
    <property type="match status" value="1"/>
</dbReference>
<dbReference type="RefSeq" id="WP_191159111.1">
    <property type="nucleotide sequence ID" value="NZ_JACXAI010000019.1"/>
</dbReference>
<dbReference type="InterPro" id="IPR003781">
    <property type="entry name" value="CoA-bd"/>
</dbReference>
<comment type="similarity">
    <text evidence="3">Belongs to the succinate/malate CoA ligase alpha subunit family.</text>
</comment>
<dbReference type="PANTHER" id="PTHR11117:SF2">
    <property type="entry name" value="SUCCINATE--COA LIGASE [ADP_GDP-FORMING] SUBUNIT ALPHA, MITOCHONDRIAL"/>
    <property type="match status" value="1"/>
</dbReference>
<evidence type="ECO:0000256" key="3">
    <source>
        <dbReference type="ARBA" id="ARBA00060724"/>
    </source>
</evidence>
<name>A0A926RX59_9BACI</name>
<dbReference type="GO" id="GO:0004775">
    <property type="term" value="F:succinate-CoA ligase (ADP-forming) activity"/>
    <property type="evidence" value="ECO:0007669"/>
    <property type="project" value="UniProtKB-EC"/>
</dbReference>
<dbReference type="GO" id="GO:0004776">
    <property type="term" value="F:succinate-CoA ligase (GDP-forming) activity"/>
    <property type="evidence" value="ECO:0007669"/>
    <property type="project" value="TreeGrafter"/>
</dbReference>
<evidence type="ECO:0000256" key="1">
    <source>
        <dbReference type="ARBA" id="ARBA00022598"/>
    </source>
</evidence>
<dbReference type="InterPro" id="IPR005810">
    <property type="entry name" value="CoA_lig_alpha"/>
</dbReference>
<dbReference type="PIRSF" id="PIRSF001553">
    <property type="entry name" value="SucCS_alpha"/>
    <property type="match status" value="1"/>
</dbReference>
<protein>
    <submittedName>
        <fullName evidence="6">Succinate--CoA ligase subunit alpha</fullName>
        <ecNumber evidence="6">6.2.1.5</ecNumber>
    </submittedName>
</protein>
<sequence>MSIIINEQSKVIIQGITGKVGRSFAERMIKYNTPLVGGVTPGKGGQNVYGKPVFDSVEEAVQFTKADTSFISVPPPLVKQAVIEAIDAGIKVIVIYSEGVPIHDSLQMVHYAKLHQVILLGPNSAGIVSPGKANISDIHDSILTPGKIGVVSRSGTLTYEVIEMLRTSNLGNSTIACLGGDPVIGVQHADILQMFEKDPDTEAVIYIGEIGGNDEALAAEAIRQMKKPVFAYIAGIYAPPGKRMGHAGAIIQKSSETAIEKQKIVREAGAIVVDVLTDLKNIELVNVNRV</sequence>
<comment type="caution">
    <text evidence="6">The sequence shown here is derived from an EMBL/GenBank/DDBJ whole genome shotgun (WGS) entry which is preliminary data.</text>
</comment>
<dbReference type="GO" id="GO:0009361">
    <property type="term" value="C:succinate-CoA ligase complex (ADP-forming)"/>
    <property type="evidence" value="ECO:0007669"/>
    <property type="project" value="TreeGrafter"/>
</dbReference>
<accession>A0A926RX59</accession>
<feature type="active site" description="Tele-phosphohistidine intermediate" evidence="4">
    <location>
        <position position="246"/>
    </location>
</feature>
<keyword evidence="1 6" id="KW-0436">Ligase</keyword>
<reference evidence="6" key="1">
    <citation type="submission" date="2020-09" db="EMBL/GenBank/DDBJ databases">
        <title>A novel bacterium of genus Bacillus, isolated from South China Sea.</title>
        <authorList>
            <person name="Huang H."/>
            <person name="Mo K."/>
            <person name="Hu Y."/>
        </authorList>
    </citation>
    <scope>NUCLEOTIDE SEQUENCE</scope>
    <source>
        <strain evidence="6">IB182487</strain>
    </source>
</reference>
<organism evidence="6 7">
    <name type="scientific">Metabacillus arenae</name>
    <dbReference type="NCBI Taxonomy" id="2771434"/>
    <lineage>
        <taxon>Bacteria</taxon>
        <taxon>Bacillati</taxon>
        <taxon>Bacillota</taxon>
        <taxon>Bacilli</taxon>
        <taxon>Bacillales</taxon>
        <taxon>Bacillaceae</taxon>
        <taxon>Metabacillus</taxon>
    </lineage>
</organism>
<evidence type="ECO:0000313" key="7">
    <source>
        <dbReference type="Proteomes" id="UP000626844"/>
    </source>
</evidence>
<dbReference type="InterPro" id="IPR016102">
    <property type="entry name" value="Succinyl-CoA_synth-like"/>
</dbReference>
<evidence type="ECO:0000313" key="6">
    <source>
        <dbReference type="EMBL" id="MBD1381513.1"/>
    </source>
</evidence>
<dbReference type="EMBL" id="JACXAI010000019">
    <property type="protein sequence ID" value="MBD1381513.1"/>
    <property type="molecule type" value="Genomic_DNA"/>
</dbReference>
<dbReference type="SMART" id="SM00881">
    <property type="entry name" value="CoA_binding"/>
    <property type="match status" value="1"/>
</dbReference>
<dbReference type="Proteomes" id="UP000626844">
    <property type="component" value="Unassembled WGS sequence"/>
</dbReference>
<dbReference type="Pfam" id="PF02629">
    <property type="entry name" value="CoA_binding"/>
    <property type="match status" value="1"/>
</dbReference>
<gene>
    <name evidence="6" type="primary">sucD</name>
    <name evidence="6" type="ORF">IC621_14840</name>
</gene>
<dbReference type="GO" id="GO:0000166">
    <property type="term" value="F:nucleotide binding"/>
    <property type="evidence" value="ECO:0007669"/>
    <property type="project" value="UniProtKB-KW"/>
</dbReference>
<dbReference type="PRINTS" id="PR01798">
    <property type="entry name" value="SCOASYNTHASE"/>
</dbReference>